<name>A0A6P4Z4S8_BRABE</name>
<dbReference type="Proteomes" id="UP000515135">
    <property type="component" value="Unplaced"/>
</dbReference>
<dbReference type="GeneID" id="109479065"/>
<proteinExistence type="predicted"/>
<feature type="signal peptide" evidence="1">
    <location>
        <begin position="1"/>
        <end position="18"/>
    </location>
</feature>
<evidence type="ECO:0000313" key="2">
    <source>
        <dbReference type="Proteomes" id="UP000515135"/>
    </source>
</evidence>
<feature type="chain" id="PRO_5027857414" evidence="1">
    <location>
        <begin position="19"/>
        <end position="133"/>
    </location>
</feature>
<organism evidence="2 3">
    <name type="scientific">Branchiostoma belcheri</name>
    <name type="common">Amphioxus</name>
    <dbReference type="NCBI Taxonomy" id="7741"/>
    <lineage>
        <taxon>Eukaryota</taxon>
        <taxon>Metazoa</taxon>
        <taxon>Chordata</taxon>
        <taxon>Cephalochordata</taxon>
        <taxon>Leptocardii</taxon>
        <taxon>Amphioxiformes</taxon>
        <taxon>Branchiostomatidae</taxon>
        <taxon>Branchiostoma</taxon>
    </lineage>
</organism>
<protein>
    <submittedName>
        <fullName evidence="3">Uncharacterized protein LOC109479065</fullName>
    </submittedName>
</protein>
<accession>A0A6P4Z4S8</accession>
<keyword evidence="2" id="KW-1185">Reference proteome</keyword>
<reference evidence="3" key="1">
    <citation type="submission" date="2025-08" db="UniProtKB">
        <authorList>
            <consortium name="RefSeq"/>
        </authorList>
    </citation>
    <scope>IDENTIFICATION</scope>
    <source>
        <tissue evidence="3">Gonad</tissue>
    </source>
</reference>
<keyword evidence="1" id="KW-0732">Signal</keyword>
<evidence type="ECO:0000313" key="3">
    <source>
        <dbReference type="RefSeq" id="XP_019636500.1"/>
    </source>
</evidence>
<dbReference type="AlphaFoldDB" id="A0A6P4Z4S8"/>
<sequence length="133" mass="14610">MKLSVVALVVIFATVAYASDQRDLDALKAAVQRLRALEQRQHRRGFWFLGGGDDDGDGGDKTLRCDTDTDKALTNAYNNLCKSEFSTYTEGIKTASVFLQATCSRLNNECCGNGKGCNDNEIKECCPTKVEED</sequence>
<evidence type="ECO:0000256" key="1">
    <source>
        <dbReference type="SAM" id="SignalP"/>
    </source>
</evidence>
<gene>
    <name evidence="3" type="primary">LOC109479065</name>
</gene>
<dbReference type="OrthoDB" id="10007050at2759"/>
<dbReference type="KEGG" id="bbel:109479065"/>
<dbReference type="RefSeq" id="XP_019636500.1">
    <property type="nucleotide sequence ID" value="XM_019780941.1"/>
</dbReference>